<dbReference type="SMART" id="SM00271">
    <property type="entry name" value="DnaJ"/>
    <property type="match status" value="1"/>
</dbReference>
<evidence type="ECO:0000313" key="3">
    <source>
        <dbReference type="Proteomes" id="UP001500298"/>
    </source>
</evidence>
<dbReference type="Proteomes" id="UP001500298">
    <property type="component" value="Unassembled WGS sequence"/>
</dbReference>
<gene>
    <name evidence="2" type="ORF">GCM10023331_27960</name>
</gene>
<evidence type="ECO:0000313" key="2">
    <source>
        <dbReference type="EMBL" id="GAA4841310.1"/>
    </source>
</evidence>
<proteinExistence type="predicted"/>
<organism evidence="2 3">
    <name type="scientific">Algivirga pacifica</name>
    <dbReference type="NCBI Taxonomy" id="1162670"/>
    <lineage>
        <taxon>Bacteria</taxon>
        <taxon>Pseudomonadati</taxon>
        <taxon>Bacteroidota</taxon>
        <taxon>Cytophagia</taxon>
        <taxon>Cytophagales</taxon>
        <taxon>Flammeovirgaceae</taxon>
        <taxon>Algivirga</taxon>
    </lineage>
</organism>
<name>A0ABP9DKQ2_9BACT</name>
<feature type="domain" description="J" evidence="1">
    <location>
        <begin position="83"/>
        <end position="146"/>
    </location>
</feature>
<dbReference type="SUPFAM" id="SSF46565">
    <property type="entry name" value="Chaperone J-domain"/>
    <property type="match status" value="1"/>
</dbReference>
<sequence>MILDRLKDILIANINDQLEQNHVRDKFDKALEDLEKEFNIDFGQFKREHKQWEYDQETYTEYSSSSYQQQNRYQDPLLKKEKEYYAALEVPYGSTFPEVKKAYRKLMKVYHPDLYHNDAEKHKIAQEVSLKINEAYNYFEQKQSRR</sequence>
<protein>
    <recommendedName>
        <fullName evidence="1">J domain-containing protein</fullName>
    </recommendedName>
</protein>
<dbReference type="CDD" id="cd06257">
    <property type="entry name" value="DnaJ"/>
    <property type="match status" value="1"/>
</dbReference>
<dbReference type="EMBL" id="BAABJX010000042">
    <property type="protein sequence ID" value="GAA4841310.1"/>
    <property type="molecule type" value="Genomic_DNA"/>
</dbReference>
<dbReference type="Gene3D" id="1.10.287.110">
    <property type="entry name" value="DnaJ domain"/>
    <property type="match status" value="1"/>
</dbReference>
<accession>A0ABP9DKQ2</accession>
<dbReference type="RefSeq" id="WP_345372828.1">
    <property type="nucleotide sequence ID" value="NZ_BAABJX010000042.1"/>
</dbReference>
<evidence type="ECO:0000259" key="1">
    <source>
        <dbReference type="PROSITE" id="PS50076"/>
    </source>
</evidence>
<dbReference type="Pfam" id="PF00226">
    <property type="entry name" value="DnaJ"/>
    <property type="match status" value="1"/>
</dbReference>
<dbReference type="InterPro" id="IPR001623">
    <property type="entry name" value="DnaJ_domain"/>
</dbReference>
<reference evidence="3" key="1">
    <citation type="journal article" date="2019" name="Int. J. Syst. Evol. Microbiol.">
        <title>The Global Catalogue of Microorganisms (GCM) 10K type strain sequencing project: providing services to taxonomists for standard genome sequencing and annotation.</title>
        <authorList>
            <consortium name="The Broad Institute Genomics Platform"/>
            <consortium name="The Broad Institute Genome Sequencing Center for Infectious Disease"/>
            <person name="Wu L."/>
            <person name="Ma J."/>
        </authorList>
    </citation>
    <scope>NUCLEOTIDE SEQUENCE [LARGE SCALE GENOMIC DNA]</scope>
    <source>
        <strain evidence="3">JCM 18326</strain>
    </source>
</reference>
<comment type="caution">
    <text evidence="2">The sequence shown here is derived from an EMBL/GenBank/DDBJ whole genome shotgun (WGS) entry which is preliminary data.</text>
</comment>
<dbReference type="PROSITE" id="PS50076">
    <property type="entry name" value="DNAJ_2"/>
    <property type="match status" value="1"/>
</dbReference>
<dbReference type="PRINTS" id="PR00625">
    <property type="entry name" value="JDOMAIN"/>
</dbReference>
<dbReference type="InterPro" id="IPR036869">
    <property type="entry name" value="J_dom_sf"/>
</dbReference>
<keyword evidence="3" id="KW-1185">Reference proteome</keyword>